<organism evidence="1 2">
    <name type="scientific">Pseudodesulfovibrio methanolicus</name>
    <dbReference type="NCBI Taxonomy" id="3126690"/>
    <lineage>
        <taxon>Bacteria</taxon>
        <taxon>Pseudomonadati</taxon>
        <taxon>Thermodesulfobacteriota</taxon>
        <taxon>Desulfovibrionia</taxon>
        <taxon>Desulfovibrionales</taxon>
        <taxon>Desulfovibrionaceae</taxon>
    </lineage>
</organism>
<evidence type="ECO:0000313" key="2">
    <source>
        <dbReference type="Proteomes" id="UP001385389"/>
    </source>
</evidence>
<keyword evidence="1" id="KW-0808">Transferase</keyword>
<sequence length="243" mass="27746">MQLDDDILGFLRGEQFSSGCCLRLSGDFKERSRLTYMQRVVKGASVLHIGCVDHTPEKVRRKLARGVWLHKLLMDSAELCAGVDINESGVKYLSEDMGLPHIHCGDILRDTIPGVNDRQWDFVVLGELLEHTDNPVDFLATLRSRPGLERAACIITVPNAFYYKNFKKALKQYEDINSDHRYWFTPYTLAKVLTRAGYAVDDLQLTQDRAFKFFPPIPWFILSRYPLLRSKVVALASPIPGRE</sequence>
<dbReference type="RefSeq" id="WP_338668160.1">
    <property type="nucleotide sequence ID" value="NZ_CP146609.1"/>
</dbReference>
<dbReference type="GO" id="GO:0008168">
    <property type="term" value="F:methyltransferase activity"/>
    <property type="evidence" value="ECO:0007669"/>
    <property type="project" value="UniProtKB-KW"/>
</dbReference>
<dbReference type="EMBL" id="CP146609">
    <property type="protein sequence ID" value="WWX22465.1"/>
    <property type="molecule type" value="Genomic_DNA"/>
</dbReference>
<accession>A0ABZ2IUV3</accession>
<dbReference type="Proteomes" id="UP001385389">
    <property type="component" value="Chromosome"/>
</dbReference>
<evidence type="ECO:0000313" key="1">
    <source>
        <dbReference type="EMBL" id="WWX22465.1"/>
    </source>
</evidence>
<gene>
    <name evidence="1" type="ORF">V8V93_18740</name>
</gene>
<reference evidence="1 2" key="1">
    <citation type="submission" date="2024-03" db="EMBL/GenBank/DDBJ databases">
        <title>Phenotype and Genome Characterization of a Sulfate-Reducing Bacterium Pseudodesulfovibrio sp. strain 5S69, isolated from Petroleum Reservoir in Tatarstan (Russia).</title>
        <authorList>
            <person name="Bidzhieva S.K."/>
            <person name="Kadnikov V."/>
            <person name="Tourova T.P."/>
            <person name="Samigullina S.R."/>
            <person name="Sokolova D.S."/>
            <person name="Poltaraus A.B."/>
            <person name="Avtukh A.N."/>
            <person name="Tereshina V.M."/>
            <person name="Mardanov A.V."/>
            <person name="Nazina T.N."/>
        </authorList>
    </citation>
    <scope>NUCLEOTIDE SEQUENCE [LARGE SCALE GENOMIC DNA]</scope>
    <source>
        <strain evidence="1 2">5S69</strain>
    </source>
</reference>
<proteinExistence type="predicted"/>
<protein>
    <submittedName>
        <fullName evidence="1">Methyltransferase domain-containing protein</fullName>
    </submittedName>
</protein>
<dbReference type="InterPro" id="IPR029063">
    <property type="entry name" value="SAM-dependent_MTases_sf"/>
</dbReference>
<keyword evidence="1" id="KW-0489">Methyltransferase</keyword>
<dbReference type="Gene3D" id="3.40.50.150">
    <property type="entry name" value="Vaccinia Virus protein VP39"/>
    <property type="match status" value="1"/>
</dbReference>
<dbReference type="SUPFAM" id="SSF53335">
    <property type="entry name" value="S-adenosyl-L-methionine-dependent methyltransferases"/>
    <property type="match status" value="1"/>
</dbReference>
<dbReference type="GO" id="GO:0032259">
    <property type="term" value="P:methylation"/>
    <property type="evidence" value="ECO:0007669"/>
    <property type="project" value="UniProtKB-KW"/>
</dbReference>
<name>A0ABZ2IUV3_9BACT</name>
<keyword evidence="2" id="KW-1185">Reference proteome</keyword>
<dbReference type="Pfam" id="PF13489">
    <property type="entry name" value="Methyltransf_23"/>
    <property type="match status" value="1"/>
</dbReference>